<dbReference type="AlphaFoldDB" id="A0A9N8D6G4"/>
<keyword evidence="3" id="KW-1185">Reference proteome</keyword>
<comment type="caution">
    <text evidence="2">The sequence shown here is derived from an EMBL/GenBank/DDBJ whole genome shotgun (WGS) entry which is preliminary data.</text>
</comment>
<gene>
    <name evidence="2" type="ORF">SEMRO_18_G012940.1</name>
</gene>
<dbReference type="Proteomes" id="UP001153069">
    <property type="component" value="Unassembled WGS sequence"/>
</dbReference>
<dbReference type="OrthoDB" id="54819at2759"/>
<evidence type="ECO:0000313" key="2">
    <source>
        <dbReference type="EMBL" id="CAB9497342.1"/>
    </source>
</evidence>
<name>A0A9N8D6G4_9STRA</name>
<reference evidence="2" key="1">
    <citation type="submission" date="2020-06" db="EMBL/GenBank/DDBJ databases">
        <authorList>
            <consortium name="Plant Systems Biology data submission"/>
        </authorList>
    </citation>
    <scope>NUCLEOTIDE SEQUENCE</scope>
    <source>
        <strain evidence="2">D6</strain>
    </source>
</reference>
<feature type="compositionally biased region" description="Low complexity" evidence="1">
    <location>
        <begin position="58"/>
        <end position="72"/>
    </location>
</feature>
<protein>
    <submittedName>
        <fullName evidence="2">Uncharacterized protein</fullName>
    </submittedName>
</protein>
<proteinExistence type="predicted"/>
<evidence type="ECO:0000313" key="3">
    <source>
        <dbReference type="Proteomes" id="UP001153069"/>
    </source>
</evidence>
<evidence type="ECO:0000256" key="1">
    <source>
        <dbReference type="SAM" id="MobiDB-lite"/>
    </source>
</evidence>
<accession>A0A9N8D6G4</accession>
<feature type="compositionally biased region" description="Polar residues" evidence="1">
    <location>
        <begin position="46"/>
        <end position="56"/>
    </location>
</feature>
<organism evidence="2 3">
    <name type="scientific">Seminavis robusta</name>
    <dbReference type="NCBI Taxonomy" id="568900"/>
    <lineage>
        <taxon>Eukaryota</taxon>
        <taxon>Sar</taxon>
        <taxon>Stramenopiles</taxon>
        <taxon>Ochrophyta</taxon>
        <taxon>Bacillariophyta</taxon>
        <taxon>Bacillariophyceae</taxon>
        <taxon>Bacillariophycidae</taxon>
        <taxon>Naviculales</taxon>
        <taxon>Naviculaceae</taxon>
        <taxon>Seminavis</taxon>
    </lineage>
</organism>
<feature type="region of interest" description="Disordered" evidence="1">
    <location>
        <begin position="46"/>
        <end position="79"/>
    </location>
</feature>
<sequence>MEVLGQCIELNTQAIIRMREGKFVESSLMLNNALEKLELCLQEPSPQSMYTTSPTRNGHPSSSSHGRHSASPVTDISEAAPSEQAHGSCQYTSVSIESPLTNQIVKKATPENVFSFYPRMFHVTCKGRADPMELMKITMIVMFNEALARHAIALMYLSQCKVNPEKHLTRVLGLYQKIMVLAQSCFQYSDVREMLCVLVAATNNYGHISSQLLLFNETRESINHIIQLLALSNEHSFLPDDVRLFFESVCIFLEGRTLRNAPAA</sequence>
<dbReference type="EMBL" id="CAICTM010000018">
    <property type="protein sequence ID" value="CAB9497342.1"/>
    <property type="molecule type" value="Genomic_DNA"/>
</dbReference>